<keyword evidence="5 6" id="KW-0472">Membrane</keyword>
<evidence type="ECO:0000313" key="8">
    <source>
        <dbReference type="Proteomes" id="UP001597191"/>
    </source>
</evidence>
<dbReference type="NCBIfam" id="TIGR00374">
    <property type="entry name" value="flippase-like domain"/>
    <property type="match status" value="1"/>
</dbReference>
<evidence type="ECO:0000256" key="2">
    <source>
        <dbReference type="ARBA" id="ARBA00022475"/>
    </source>
</evidence>
<keyword evidence="6" id="KW-0808">Transferase</keyword>
<organism evidence="7 8">
    <name type="scientific">Lapidilactobacillus gannanensis</name>
    <dbReference type="NCBI Taxonomy" id="2486002"/>
    <lineage>
        <taxon>Bacteria</taxon>
        <taxon>Bacillati</taxon>
        <taxon>Bacillota</taxon>
        <taxon>Bacilli</taxon>
        <taxon>Lactobacillales</taxon>
        <taxon>Lactobacillaceae</taxon>
        <taxon>Lapidilactobacillus</taxon>
    </lineage>
</organism>
<keyword evidence="4 6" id="KW-1133">Transmembrane helix</keyword>
<evidence type="ECO:0000256" key="4">
    <source>
        <dbReference type="ARBA" id="ARBA00022989"/>
    </source>
</evidence>
<feature type="transmembrane region" description="Helical" evidence="6">
    <location>
        <begin position="6"/>
        <end position="21"/>
    </location>
</feature>
<keyword evidence="8" id="KW-1185">Reference proteome</keyword>
<feature type="transmembrane region" description="Helical" evidence="6">
    <location>
        <begin position="263"/>
        <end position="286"/>
    </location>
</feature>
<comment type="similarity">
    <text evidence="6">Belongs to the LPG synthase family.</text>
</comment>
<dbReference type="InterPro" id="IPR022791">
    <property type="entry name" value="L-PG_synthase/AglD"/>
</dbReference>
<comment type="function">
    <text evidence="6">Catalyzes the transfer of a lysyl group from L-lysyl-tRNA(Lys) to membrane-bound phosphatidylglycerol (PG), which produces lysylphosphatidylglycerol (LPG), a major component of the bacterial membrane with a positive net charge. LPG synthesis contributes to bacterial virulence as it is involved in the resistance mechanism against cationic antimicrobial peptides (CAMP) produces by the host's immune system (defensins, cathelicidins) and by the competing microorganisms.</text>
</comment>
<evidence type="ECO:0000256" key="3">
    <source>
        <dbReference type="ARBA" id="ARBA00022692"/>
    </source>
</evidence>
<keyword evidence="6" id="KW-0046">Antibiotic resistance</keyword>
<protein>
    <recommendedName>
        <fullName evidence="6">Phosphatidylglycerol lysyltransferase</fullName>
        <ecNumber evidence="6">2.3.2.3</ecNumber>
    </recommendedName>
    <alternativeName>
        <fullName evidence="6">Lysylphosphatidylglycerol synthase</fullName>
    </alternativeName>
</protein>
<feature type="transmembrane region" description="Helical" evidence="6">
    <location>
        <begin position="306"/>
        <end position="332"/>
    </location>
</feature>
<evidence type="ECO:0000256" key="1">
    <source>
        <dbReference type="ARBA" id="ARBA00004651"/>
    </source>
</evidence>
<proteinExistence type="inferred from homology"/>
<dbReference type="PANTHER" id="PTHR37693:SF1">
    <property type="entry name" value="INTEGRAL MEMBRANE PROTEIN"/>
    <property type="match status" value="1"/>
</dbReference>
<reference evidence="8" key="1">
    <citation type="journal article" date="2019" name="Int. J. Syst. Evol. Microbiol.">
        <title>The Global Catalogue of Microorganisms (GCM) 10K type strain sequencing project: providing services to taxonomists for standard genome sequencing and annotation.</title>
        <authorList>
            <consortium name="The Broad Institute Genomics Platform"/>
            <consortium name="The Broad Institute Genome Sequencing Center for Infectious Disease"/>
            <person name="Wu L."/>
            <person name="Ma J."/>
        </authorList>
    </citation>
    <scope>NUCLEOTIDE SEQUENCE [LARGE SCALE GENOMIC DNA]</scope>
    <source>
        <strain evidence="8">CCM 8937</strain>
    </source>
</reference>
<feature type="transmembrane region" description="Helical" evidence="6">
    <location>
        <begin position="156"/>
        <end position="179"/>
    </location>
</feature>
<accession>A0ABW4BLX3</accession>
<keyword evidence="3 6" id="KW-0812">Transmembrane</keyword>
<feature type="transmembrane region" description="Helical" evidence="6">
    <location>
        <begin position="125"/>
        <end position="144"/>
    </location>
</feature>
<name>A0ABW4BLX3_9LACO</name>
<gene>
    <name evidence="6" type="primary">mprF</name>
    <name evidence="7" type="ORF">ACFQ4R_06380</name>
</gene>
<evidence type="ECO:0000313" key="7">
    <source>
        <dbReference type="EMBL" id="MFD1411226.1"/>
    </source>
</evidence>
<comment type="caution">
    <text evidence="7">The sequence shown here is derived from an EMBL/GenBank/DDBJ whole genome shotgun (WGS) entry which is preliminary data.</text>
</comment>
<keyword evidence="6" id="KW-0443">Lipid metabolism</keyword>
<keyword evidence="2" id="KW-1003">Cell membrane</keyword>
<sequence>MNRKNKWVLFFMILLGGYIFWREGRTINFQQVVQGFSHIKWIWLIVAVLLMLLSFAAESLALEKLLHKPGEPKQPRWNLLRIPPIEAVFNAVTPFSSGGQPAQLIALLQIGYEGGRASSVLLMKFIIYQLMVLINFVFTMLIGFHEVVGRFKGLAVLITFGFVIHVVTISMLLMIMFYYRFTKAATIGFFNLLRRLFHDRPKFDQWQATSLAKIETFHEESLKLKREKKKVAQAAALTMLQLLAYYLIPYFVLLALAVPRVDLLTVFSMHVMIVMITSIFPVPGGAGGAEYSFKTLFSAFVSNNTALILGMFLWRFITFYLGIIFGIIATGIKPTRIFPAKAVAAKPTTTDKPGLD</sequence>
<evidence type="ECO:0000256" key="5">
    <source>
        <dbReference type="ARBA" id="ARBA00023136"/>
    </source>
</evidence>
<dbReference type="PANTHER" id="PTHR37693">
    <property type="entry name" value="PHOSPHATIDYLGLYCEROL LYSYLTRANSFERASE"/>
    <property type="match status" value="1"/>
</dbReference>
<dbReference type="Pfam" id="PF03706">
    <property type="entry name" value="LPG_synthase_TM"/>
    <property type="match status" value="1"/>
</dbReference>
<comment type="subcellular location">
    <subcellularLocation>
        <location evidence="1 6">Cell membrane</location>
        <topology evidence="1 6">Multi-pass membrane protein</topology>
    </subcellularLocation>
</comment>
<feature type="transmembrane region" description="Helical" evidence="6">
    <location>
        <begin position="41"/>
        <end position="62"/>
    </location>
</feature>
<dbReference type="EC" id="2.3.2.3" evidence="6"/>
<comment type="catalytic activity">
    <reaction evidence="6">
        <text>L-lysyl-tRNA(Lys) + a 1,2-diacyl-sn-glycero-3-phospho-(1'-sn-glycerol) = a 1,2-diacyl-sn-glycero-3-phospho-1'-(3'-O-L-lysyl)-sn-glycerol + tRNA(Lys)</text>
        <dbReference type="Rhea" id="RHEA:10668"/>
        <dbReference type="Rhea" id="RHEA-COMP:9696"/>
        <dbReference type="Rhea" id="RHEA-COMP:9697"/>
        <dbReference type="ChEBI" id="CHEBI:64716"/>
        <dbReference type="ChEBI" id="CHEBI:75792"/>
        <dbReference type="ChEBI" id="CHEBI:78442"/>
        <dbReference type="ChEBI" id="CHEBI:78529"/>
        <dbReference type="EC" id="2.3.2.3"/>
    </reaction>
</comment>
<evidence type="ECO:0000256" key="6">
    <source>
        <dbReference type="RuleBase" id="RU363042"/>
    </source>
</evidence>
<feature type="transmembrane region" description="Helical" evidence="6">
    <location>
        <begin position="231"/>
        <end position="256"/>
    </location>
</feature>
<dbReference type="RefSeq" id="WP_125648743.1">
    <property type="nucleotide sequence ID" value="NZ_JBHTOH010000037.1"/>
</dbReference>
<dbReference type="Proteomes" id="UP001597191">
    <property type="component" value="Unassembled WGS sequence"/>
</dbReference>
<dbReference type="EMBL" id="JBHTOH010000037">
    <property type="protein sequence ID" value="MFD1411226.1"/>
    <property type="molecule type" value="Genomic_DNA"/>
</dbReference>